<dbReference type="Proteomes" id="UP000250918">
    <property type="component" value="Unassembled WGS sequence"/>
</dbReference>
<protein>
    <submittedName>
        <fullName evidence="1">Uncharacterized protein</fullName>
    </submittedName>
</protein>
<proteinExistence type="predicted"/>
<evidence type="ECO:0000313" key="2">
    <source>
        <dbReference type="Proteomes" id="UP000250918"/>
    </source>
</evidence>
<feature type="non-terminal residue" evidence="1">
    <location>
        <position position="65"/>
    </location>
</feature>
<accession>A0A855X879</accession>
<dbReference type="EMBL" id="PQAP01000066">
    <property type="protein sequence ID" value="PWB73044.1"/>
    <property type="molecule type" value="Genomic_DNA"/>
</dbReference>
<comment type="caution">
    <text evidence="1">The sequence shown here is derived from an EMBL/GenBank/DDBJ whole genome shotgun (WGS) entry which is preliminary data.</text>
</comment>
<reference evidence="1 2" key="1">
    <citation type="journal article" date="2018" name="ISME J.">
        <title>A methanotrophic archaeon couples anaerobic oxidation of methane to Fe(III) reduction.</title>
        <authorList>
            <person name="Cai C."/>
            <person name="Leu A.O."/>
            <person name="Xie G.J."/>
            <person name="Guo J."/>
            <person name="Feng Y."/>
            <person name="Zhao J.X."/>
            <person name="Tyson G.W."/>
            <person name="Yuan Z."/>
            <person name="Hu S."/>
        </authorList>
    </citation>
    <scope>NUCLEOTIDE SEQUENCE [LARGE SCALE GENOMIC DNA]</scope>
    <source>
        <strain evidence="1">FeB_12</strain>
    </source>
</reference>
<sequence>MNRILFYIVLVSLLVSAPVAIKYAVDAKRTEQDLMTQIEAASVVRAELTQVSDSLKSKNGQIVVL</sequence>
<evidence type="ECO:0000313" key="1">
    <source>
        <dbReference type="EMBL" id="PWB73044.1"/>
    </source>
</evidence>
<organism evidence="1 2">
    <name type="scientific">candidate division GN15 bacterium</name>
    <dbReference type="NCBI Taxonomy" id="2072418"/>
    <lineage>
        <taxon>Bacteria</taxon>
        <taxon>candidate division GN15</taxon>
    </lineage>
</organism>
<dbReference type="AlphaFoldDB" id="A0A855X879"/>
<name>A0A855X879_9BACT</name>
<gene>
    <name evidence="1" type="ORF">C3F09_05715</name>
</gene>